<organism evidence="1 2">
    <name type="scientific">Inconstantimicrobium mannanitabidum</name>
    <dbReference type="NCBI Taxonomy" id="1604901"/>
    <lineage>
        <taxon>Bacteria</taxon>
        <taxon>Bacillati</taxon>
        <taxon>Bacillota</taxon>
        <taxon>Clostridia</taxon>
        <taxon>Eubacteriales</taxon>
        <taxon>Clostridiaceae</taxon>
        <taxon>Inconstantimicrobium</taxon>
    </lineage>
</organism>
<sequence length="69" mass="7890">MKNVEDKTDGKYAPKIRDIMKPTKEELNSYSKEAGTYTKLPDPVEDPIVCNNISYAEFDYITPTNTEDL</sequence>
<dbReference type="EMBL" id="BROD01000001">
    <property type="protein sequence ID" value="GKX67849.1"/>
    <property type="molecule type" value="Genomic_DNA"/>
</dbReference>
<reference evidence="1" key="1">
    <citation type="journal article" date="2025" name="Int. J. Syst. Evol. Microbiol.">
        <title>Inconstantimicrobium mannanitabidum sp. nov., a novel member of the family Clostridiaceae isolated from anoxic soil under the treatment of reductive soil disinfestation.</title>
        <authorList>
            <person name="Ueki A."/>
            <person name="Tonouchi A."/>
            <person name="Honma S."/>
            <person name="Kaku N."/>
            <person name="Ueki K."/>
        </authorList>
    </citation>
    <scope>NUCLEOTIDE SEQUENCE</scope>
    <source>
        <strain evidence="1">TW13</strain>
    </source>
</reference>
<proteinExistence type="predicted"/>
<keyword evidence="2" id="KW-1185">Reference proteome</keyword>
<dbReference type="Proteomes" id="UP001058074">
    <property type="component" value="Unassembled WGS sequence"/>
</dbReference>
<gene>
    <name evidence="1" type="ORF">rsdtw13_31070</name>
</gene>
<protein>
    <submittedName>
        <fullName evidence="1">Uncharacterized protein</fullName>
    </submittedName>
</protein>
<name>A0ACB5RFI9_9CLOT</name>
<comment type="caution">
    <text evidence="1">The sequence shown here is derived from an EMBL/GenBank/DDBJ whole genome shotgun (WGS) entry which is preliminary data.</text>
</comment>
<accession>A0ACB5RFI9</accession>
<evidence type="ECO:0000313" key="1">
    <source>
        <dbReference type="EMBL" id="GKX67849.1"/>
    </source>
</evidence>
<evidence type="ECO:0000313" key="2">
    <source>
        <dbReference type="Proteomes" id="UP001058074"/>
    </source>
</evidence>